<reference evidence="1" key="1">
    <citation type="journal article" date="2023" name="Plant J.">
        <title>The genome of the king protea, Protea cynaroides.</title>
        <authorList>
            <person name="Chang J."/>
            <person name="Duong T.A."/>
            <person name="Schoeman C."/>
            <person name="Ma X."/>
            <person name="Roodt D."/>
            <person name="Barker N."/>
            <person name="Li Z."/>
            <person name="Van de Peer Y."/>
            <person name="Mizrachi E."/>
        </authorList>
    </citation>
    <scope>NUCLEOTIDE SEQUENCE</scope>
    <source>
        <tissue evidence="1">Young leaves</tissue>
    </source>
</reference>
<evidence type="ECO:0000313" key="2">
    <source>
        <dbReference type="Proteomes" id="UP001141806"/>
    </source>
</evidence>
<proteinExistence type="predicted"/>
<accession>A0A9Q0KSZ2</accession>
<sequence>MEAGTHESIPEADTHEFVPEAVPVNPFTDHGSLVQPRSNLDPIVMLVVIIADVGKENRVDPITTTKKRNNEINTITNVGRSLVTASLGKVKIAFDNISAVDEDLTRQDGDSIFAGAYSFEKVLISQLSEKEI</sequence>
<gene>
    <name evidence="1" type="ORF">NE237_000887</name>
</gene>
<dbReference type="EMBL" id="JAMYWD010000003">
    <property type="protein sequence ID" value="KAJ4975781.1"/>
    <property type="molecule type" value="Genomic_DNA"/>
</dbReference>
<organism evidence="1 2">
    <name type="scientific">Protea cynaroides</name>
    <dbReference type="NCBI Taxonomy" id="273540"/>
    <lineage>
        <taxon>Eukaryota</taxon>
        <taxon>Viridiplantae</taxon>
        <taxon>Streptophyta</taxon>
        <taxon>Embryophyta</taxon>
        <taxon>Tracheophyta</taxon>
        <taxon>Spermatophyta</taxon>
        <taxon>Magnoliopsida</taxon>
        <taxon>Proteales</taxon>
        <taxon>Proteaceae</taxon>
        <taxon>Protea</taxon>
    </lineage>
</organism>
<dbReference type="Proteomes" id="UP001141806">
    <property type="component" value="Unassembled WGS sequence"/>
</dbReference>
<comment type="caution">
    <text evidence="1">The sequence shown here is derived from an EMBL/GenBank/DDBJ whole genome shotgun (WGS) entry which is preliminary data.</text>
</comment>
<keyword evidence="2" id="KW-1185">Reference proteome</keyword>
<dbReference type="AlphaFoldDB" id="A0A9Q0KSZ2"/>
<evidence type="ECO:0000313" key="1">
    <source>
        <dbReference type="EMBL" id="KAJ4975781.1"/>
    </source>
</evidence>
<protein>
    <submittedName>
        <fullName evidence="1">Uncharacterized protein</fullName>
    </submittedName>
</protein>
<name>A0A9Q0KSZ2_9MAGN</name>